<protein>
    <recommendedName>
        <fullName evidence="2">SGNH hydrolase-type esterase domain-containing protein</fullName>
    </recommendedName>
</protein>
<dbReference type="AlphaFoldDB" id="A0A8J2I3Q8"/>
<dbReference type="PANTHER" id="PTHR43695:SF2">
    <property type="entry name" value="PUTATIVE (AFU_ORTHOLOGUE AFUA_2G17250)-RELATED"/>
    <property type="match status" value="1"/>
</dbReference>
<evidence type="ECO:0000259" key="2">
    <source>
        <dbReference type="Pfam" id="PF13472"/>
    </source>
</evidence>
<keyword evidence="1" id="KW-0732">Signal</keyword>
<evidence type="ECO:0000313" key="4">
    <source>
        <dbReference type="Proteomes" id="UP000676310"/>
    </source>
</evidence>
<dbReference type="Gene3D" id="3.40.50.1110">
    <property type="entry name" value="SGNH hydrolase"/>
    <property type="match status" value="1"/>
</dbReference>
<comment type="caution">
    <text evidence="3">The sequence shown here is derived from an EMBL/GenBank/DDBJ whole genome shotgun (WGS) entry which is preliminary data.</text>
</comment>
<dbReference type="Pfam" id="PF13472">
    <property type="entry name" value="Lipase_GDSL_2"/>
    <property type="match status" value="1"/>
</dbReference>
<dbReference type="PANTHER" id="PTHR43695">
    <property type="entry name" value="PUTATIVE (AFU_ORTHOLOGUE AFUA_2G17250)-RELATED"/>
    <property type="match status" value="1"/>
</dbReference>
<feature type="signal peptide" evidence="1">
    <location>
        <begin position="1"/>
        <end position="19"/>
    </location>
</feature>
<dbReference type="GeneID" id="67016557"/>
<proteinExistence type="predicted"/>
<accession>A0A8J2I3Q8</accession>
<dbReference type="Proteomes" id="UP000676310">
    <property type="component" value="Unassembled WGS sequence"/>
</dbReference>
<evidence type="ECO:0000256" key="1">
    <source>
        <dbReference type="SAM" id="SignalP"/>
    </source>
</evidence>
<dbReference type="EMBL" id="CAJRGZ010000017">
    <property type="protein sequence ID" value="CAG5157052.1"/>
    <property type="molecule type" value="Genomic_DNA"/>
</dbReference>
<dbReference type="InterPro" id="IPR036514">
    <property type="entry name" value="SGNH_hydro_sf"/>
</dbReference>
<evidence type="ECO:0000313" key="3">
    <source>
        <dbReference type="EMBL" id="CAG5157052.1"/>
    </source>
</evidence>
<name>A0A8J2I3Q8_9PLEO</name>
<dbReference type="InterPro" id="IPR037459">
    <property type="entry name" value="RhgT-like"/>
</dbReference>
<dbReference type="GO" id="GO:0016787">
    <property type="term" value="F:hydrolase activity"/>
    <property type="evidence" value="ECO:0007669"/>
    <property type="project" value="InterPro"/>
</dbReference>
<organism evidence="3 4">
    <name type="scientific">Alternaria atra</name>
    <dbReference type="NCBI Taxonomy" id="119953"/>
    <lineage>
        <taxon>Eukaryota</taxon>
        <taxon>Fungi</taxon>
        <taxon>Dikarya</taxon>
        <taxon>Ascomycota</taxon>
        <taxon>Pezizomycotina</taxon>
        <taxon>Dothideomycetes</taxon>
        <taxon>Pleosporomycetidae</taxon>
        <taxon>Pleosporales</taxon>
        <taxon>Pleosporineae</taxon>
        <taxon>Pleosporaceae</taxon>
        <taxon>Alternaria</taxon>
        <taxon>Alternaria sect. Ulocladioides</taxon>
    </lineage>
</organism>
<dbReference type="InterPro" id="IPR013830">
    <property type="entry name" value="SGNH_hydro"/>
</dbReference>
<dbReference type="OrthoDB" id="5041285at2759"/>
<feature type="domain" description="SGNH hydrolase-type esterase" evidence="2">
    <location>
        <begin position="38"/>
        <end position="218"/>
    </location>
</feature>
<gene>
    <name evidence="3" type="ORF">ALTATR162_LOCUS4845</name>
</gene>
<dbReference type="SUPFAM" id="SSF52266">
    <property type="entry name" value="SGNH hydrolase"/>
    <property type="match status" value="1"/>
</dbReference>
<sequence length="261" mass="27300">MHLPTTLSYISLLATSAIALPSPQTKPSTTKPPYFILAGDSTTAVQSEGGGGWGTGFLTTTLTKGASGHNYGHNGATTVSFRQGGDWATVLSAAKDASKEFAPYVTIQFGHNDQKPDKNISAKQLTANLVAFVNEVKDVGATPILVTSLSRRKYGSDGKIKPDLADVVAAAKDAANETGADIIDLNAASTKYLNQIGAEKAPTYDLKAGDSTHLNAEGSVVFGNLVAMLIKKEVPAVSKYLKPVASVKSALEKGVYIFPKV</sequence>
<reference evidence="3" key="1">
    <citation type="submission" date="2021-05" db="EMBL/GenBank/DDBJ databases">
        <authorList>
            <person name="Stam R."/>
        </authorList>
    </citation>
    <scope>NUCLEOTIDE SEQUENCE</scope>
    <source>
        <strain evidence="3">CS162</strain>
    </source>
</reference>
<keyword evidence="4" id="KW-1185">Reference proteome</keyword>
<dbReference type="RefSeq" id="XP_043168395.1">
    <property type="nucleotide sequence ID" value="XM_043312460.1"/>
</dbReference>
<feature type="chain" id="PRO_5035295306" description="SGNH hydrolase-type esterase domain-containing protein" evidence="1">
    <location>
        <begin position="20"/>
        <end position="261"/>
    </location>
</feature>